<dbReference type="Proteomes" id="UP000509458">
    <property type="component" value="Chromosome"/>
</dbReference>
<feature type="transmembrane region" description="Helical" evidence="7">
    <location>
        <begin position="262"/>
        <end position="285"/>
    </location>
</feature>
<feature type="transmembrane region" description="Helical" evidence="7">
    <location>
        <begin position="291"/>
        <end position="310"/>
    </location>
</feature>
<evidence type="ECO:0000256" key="3">
    <source>
        <dbReference type="ARBA" id="ARBA00022475"/>
    </source>
</evidence>
<dbReference type="GO" id="GO:0005886">
    <property type="term" value="C:plasma membrane"/>
    <property type="evidence" value="ECO:0007669"/>
    <property type="project" value="UniProtKB-SubCell"/>
</dbReference>
<keyword evidence="3" id="KW-1003">Cell membrane</keyword>
<organism evidence="9 10">
    <name type="scientific">Alteromonas macleodii</name>
    <name type="common">Pseudoalteromonas macleodii</name>
    <dbReference type="NCBI Taxonomy" id="28108"/>
    <lineage>
        <taxon>Bacteria</taxon>
        <taxon>Pseudomonadati</taxon>
        <taxon>Pseudomonadota</taxon>
        <taxon>Gammaproteobacteria</taxon>
        <taxon>Alteromonadales</taxon>
        <taxon>Alteromonadaceae</taxon>
        <taxon>Alteromonas/Salinimonas group</taxon>
        <taxon>Alteromonas</taxon>
    </lineage>
</organism>
<dbReference type="GO" id="GO:0022857">
    <property type="term" value="F:transmembrane transporter activity"/>
    <property type="evidence" value="ECO:0007669"/>
    <property type="project" value="InterPro"/>
</dbReference>
<evidence type="ECO:0000256" key="5">
    <source>
        <dbReference type="ARBA" id="ARBA00022989"/>
    </source>
</evidence>
<evidence type="ECO:0000313" key="9">
    <source>
        <dbReference type="EMBL" id="CAB9495085.1"/>
    </source>
</evidence>
<keyword evidence="6 7" id="KW-0472">Membrane</keyword>
<protein>
    <submittedName>
        <fullName evidence="9">MFS permease</fullName>
    </submittedName>
</protein>
<feature type="transmembrane region" description="Helical" evidence="7">
    <location>
        <begin position="162"/>
        <end position="182"/>
    </location>
</feature>
<feature type="transmembrane region" description="Helical" evidence="7">
    <location>
        <begin position="350"/>
        <end position="379"/>
    </location>
</feature>
<feature type="transmembrane region" description="Helical" evidence="7">
    <location>
        <begin position="426"/>
        <end position="445"/>
    </location>
</feature>
<evidence type="ECO:0000259" key="8">
    <source>
        <dbReference type="PROSITE" id="PS50850"/>
    </source>
</evidence>
<dbReference type="PROSITE" id="PS50850">
    <property type="entry name" value="MFS"/>
    <property type="match status" value="1"/>
</dbReference>
<dbReference type="PANTHER" id="PTHR42718">
    <property type="entry name" value="MAJOR FACILITATOR SUPERFAMILY MULTIDRUG TRANSPORTER MFSC"/>
    <property type="match status" value="1"/>
</dbReference>
<dbReference type="PANTHER" id="PTHR42718:SF46">
    <property type="entry name" value="BLR6921 PROTEIN"/>
    <property type="match status" value="1"/>
</dbReference>
<keyword evidence="2" id="KW-0813">Transport</keyword>
<dbReference type="PRINTS" id="PR01036">
    <property type="entry name" value="TCRTETB"/>
</dbReference>
<dbReference type="InterPro" id="IPR011701">
    <property type="entry name" value="MFS"/>
</dbReference>
<sequence>MFNKELATALLVAGALFMEILDATVITTALPVIAADFNVPAAHLSIGVSAYLVAVTLFIPLSGYAADKFGARTIFIAAIAVFTFASVLCGLSTSLFEFTLSRILQGLGGAMMVPVGRLVVLRDLPKEKLVKTVAIITWPALSAPLLGPVLGGYIATHFSWQWIFYMNIPLGIIAILASLYLLRNTKGDVGKFDIKGFLLTGVGFALFMAGIEFLASTSDKLLQSLGVIAVGLTLMILAIRHVKKAKNPLFSFDAMQHKTFRLSVYGGSVVRVALGSAPFLVPLMLQLGLGYSPVEAGSLLLWLFAGNLAIKPATTWIMNTFGFKRVLVVNGVLIALGFVALAMINHTTSSFTIAAILFANGVTRSMHLTLINTIAFADVPPNKMRDANTLGAILMQMNRGLGITLSALAIAAAALILGQSPDAPNLQTFTLSMMFMGAVALVSIYDSLMLSKEDGDSVLNKRKAKKARQS</sequence>
<dbReference type="SUPFAM" id="SSF103473">
    <property type="entry name" value="MFS general substrate transporter"/>
    <property type="match status" value="1"/>
</dbReference>
<feature type="transmembrane region" description="Helical" evidence="7">
    <location>
        <begin position="322"/>
        <end position="344"/>
    </location>
</feature>
<dbReference type="Pfam" id="PF07690">
    <property type="entry name" value="MFS_1"/>
    <property type="match status" value="1"/>
</dbReference>
<evidence type="ECO:0000256" key="1">
    <source>
        <dbReference type="ARBA" id="ARBA00004651"/>
    </source>
</evidence>
<keyword evidence="4 7" id="KW-0812">Transmembrane</keyword>
<feature type="transmembrane region" description="Helical" evidence="7">
    <location>
        <begin position="194"/>
        <end position="215"/>
    </location>
</feature>
<feature type="transmembrane region" description="Helical" evidence="7">
    <location>
        <begin position="73"/>
        <end position="96"/>
    </location>
</feature>
<dbReference type="InterPro" id="IPR036259">
    <property type="entry name" value="MFS_trans_sf"/>
</dbReference>
<evidence type="ECO:0000313" key="10">
    <source>
        <dbReference type="Proteomes" id="UP000509458"/>
    </source>
</evidence>
<feature type="transmembrane region" description="Helical" evidence="7">
    <location>
        <begin position="221"/>
        <end position="242"/>
    </location>
</feature>
<evidence type="ECO:0000256" key="2">
    <source>
        <dbReference type="ARBA" id="ARBA00022448"/>
    </source>
</evidence>
<dbReference type="AlphaFoldDB" id="A0A6T9Y6Q5"/>
<comment type="subcellular location">
    <subcellularLocation>
        <location evidence="1">Cell membrane</location>
        <topology evidence="1">Multi-pass membrane protein</topology>
    </subcellularLocation>
</comment>
<accession>A0A6T9Y6Q5</accession>
<keyword evidence="5 7" id="KW-1133">Transmembrane helix</keyword>
<dbReference type="Gene3D" id="1.20.1250.20">
    <property type="entry name" value="MFS general substrate transporter like domains"/>
    <property type="match status" value="1"/>
</dbReference>
<dbReference type="EMBL" id="LR812090">
    <property type="protein sequence ID" value="CAB9495085.1"/>
    <property type="molecule type" value="Genomic_DNA"/>
</dbReference>
<feature type="transmembrane region" description="Helical" evidence="7">
    <location>
        <begin position="400"/>
        <end position="420"/>
    </location>
</feature>
<feature type="domain" description="Major facilitator superfamily (MFS) profile" evidence="8">
    <location>
        <begin position="8"/>
        <end position="455"/>
    </location>
</feature>
<feature type="transmembrane region" description="Helical" evidence="7">
    <location>
        <begin position="133"/>
        <end position="156"/>
    </location>
</feature>
<dbReference type="InterPro" id="IPR020846">
    <property type="entry name" value="MFS_dom"/>
</dbReference>
<gene>
    <name evidence="9" type="ORF">ALFOR1_40478</name>
</gene>
<proteinExistence type="predicted"/>
<dbReference type="Gene3D" id="1.20.1720.10">
    <property type="entry name" value="Multidrug resistance protein D"/>
    <property type="match status" value="1"/>
</dbReference>
<feature type="transmembrane region" description="Helical" evidence="7">
    <location>
        <begin position="44"/>
        <end position="66"/>
    </location>
</feature>
<evidence type="ECO:0000256" key="7">
    <source>
        <dbReference type="SAM" id="Phobius"/>
    </source>
</evidence>
<feature type="transmembrane region" description="Helical" evidence="7">
    <location>
        <begin position="102"/>
        <end position="121"/>
    </location>
</feature>
<evidence type="ECO:0000256" key="6">
    <source>
        <dbReference type="ARBA" id="ARBA00023136"/>
    </source>
</evidence>
<name>A0A6T9Y6Q5_ALTMA</name>
<reference evidence="9 10" key="1">
    <citation type="submission" date="2020-06" db="EMBL/GenBank/DDBJ databases">
        <authorList>
            <person name="Duchaud E."/>
        </authorList>
    </citation>
    <scope>NUCLEOTIDE SEQUENCE [LARGE SCALE GENOMIC DNA]</scope>
    <source>
        <strain evidence="9">Alteromonas fortis</strain>
    </source>
</reference>
<evidence type="ECO:0000256" key="4">
    <source>
        <dbReference type="ARBA" id="ARBA00022692"/>
    </source>
</evidence>